<organism evidence="10 11">
    <name type="scientific">Pseudothermotoga lettingae (strain ATCC BAA-301 / DSM 14385 / NBRC 107922 / TMO)</name>
    <name type="common">Thermotoga lettingae</name>
    <dbReference type="NCBI Taxonomy" id="416591"/>
    <lineage>
        <taxon>Bacteria</taxon>
        <taxon>Thermotogati</taxon>
        <taxon>Thermotogota</taxon>
        <taxon>Thermotogae</taxon>
        <taxon>Thermotogales</taxon>
        <taxon>Thermotogaceae</taxon>
        <taxon>Pseudothermotoga</taxon>
    </lineage>
</organism>
<dbReference type="SMART" id="SM00382">
    <property type="entry name" value="AAA"/>
    <property type="match status" value="1"/>
</dbReference>
<dbReference type="GO" id="GO:0005524">
    <property type="term" value="F:ATP binding"/>
    <property type="evidence" value="ECO:0007669"/>
    <property type="project" value="UniProtKB-KW"/>
</dbReference>
<evidence type="ECO:0000313" key="11">
    <source>
        <dbReference type="Proteomes" id="UP000002016"/>
    </source>
</evidence>
<dbReference type="InterPro" id="IPR017871">
    <property type="entry name" value="ABC_transporter-like_CS"/>
</dbReference>
<dbReference type="InterPro" id="IPR050086">
    <property type="entry name" value="MetN_ABC_transporter-like"/>
</dbReference>
<evidence type="ECO:0000259" key="9">
    <source>
        <dbReference type="PROSITE" id="PS50893"/>
    </source>
</evidence>
<dbReference type="InterPro" id="IPR003439">
    <property type="entry name" value="ABC_transporter-like_ATP-bd"/>
</dbReference>
<dbReference type="STRING" id="416591.Tlet_0484"/>
<dbReference type="eggNOG" id="COG1126">
    <property type="taxonomic scope" value="Bacteria"/>
</dbReference>
<accession>A8F4G7</accession>
<comment type="similarity">
    <text evidence="2">Belongs to the ABC transporter superfamily.</text>
</comment>
<evidence type="ECO:0000256" key="6">
    <source>
        <dbReference type="ARBA" id="ARBA00022840"/>
    </source>
</evidence>
<keyword evidence="7" id="KW-0029">Amino-acid transport</keyword>
<dbReference type="GO" id="GO:0005886">
    <property type="term" value="C:plasma membrane"/>
    <property type="evidence" value="ECO:0007669"/>
    <property type="project" value="UniProtKB-SubCell"/>
</dbReference>
<dbReference type="InterPro" id="IPR003593">
    <property type="entry name" value="AAA+_ATPase"/>
</dbReference>
<dbReference type="OrthoDB" id="9802264at2"/>
<dbReference type="GO" id="GO:0015424">
    <property type="term" value="F:ABC-type amino acid transporter activity"/>
    <property type="evidence" value="ECO:0007669"/>
    <property type="project" value="InterPro"/>
</dbReference>
<dbReference type="AlphaFoldDB" id="A8F4G7"/>
<dbReference type="PROSITE" id="PS00211">
    <property type="entry name" value="ABC_TRANSPORTER_1"/>
    <property type="match status" value="1"/>
</dbReference>
<dbReference type="SUPFAM" id="SSF52540">
    <property type="entry name" value="P-loop containing nucleoside triphosphate hydrolases"/>
    <property type="match status" value="1"/>
</dbReference>
<dbReference type="InterPro" id="IPR030679">
    <property type="entry name" value="ABC_ATPase_HisP-typ"/>
</dbReference>
<dbReference type="PIRSF" id="PIRSF039085">
    <property type="entry name" value="ABC_ATPase_HisP"/>
    <property type="match status" value="1"/>
</dbReference>
<evidence type="ECO:0000256" key="2">
    <source>
        <dbReference type="ARBA" id="ARBA00005417"/>
    </source>
</evidence>
<evidence type="ECO:0000256" key="1">
    <source>
        <dbReference type="ARBA" id="ARBA00004202"/>
    </source>
</evidence>
<dbReference type="EMBL" id="CP000812">
    <property type="protein sequence ID" value="ABV33051.1"/>
    <property type="molecule type" value="Genomic_DNA"/>
</dbReference>
<reference evidence="10 11" key="2">
    <citation type="journal article" date="2009" name="Proc. Natl. Acad. Sci. U.S.A.">
        <title>On the chimeric nature, thermophilic origin, and phylogenetic placement of the Thermotogales.</title>
        <authorList>
            <person name="Zhaxybayeva O."/>
            <person name="Swithers K.S."/>
            <person name="Lapierre P."/>
            <person name="Fournier G.P."/>
            <person name="Bickhart D.M."/>
            <person name="DeBoy R.T."/>
            <person name="Nelson K.E."/>
            <person name="Nesbo C.L."/>
            <person name="Doolittle W.F."/>
            <person name="Gogarten J.P."/>
            <person name="Noll K.M."/>
        </authorList>
    </citation>
    <scope>NUCLEOTIDE SEQUENCE [LARGE SCALE GENOMIC DNA]</scope>
    <source>
        <strain evidence="11">ATCC BAA-301 / DSM 14385 / NBRC 107922 / TMO</strain>
    </source>
</reference>
<feature type="domain" description="ABC transporter" evidence="9">
    <location>
        <begin position="4"/>
        <end position="238"/>
    </location>
</feature>
<dbReference type="HOGENOM" id="CLU_000604_1_22_0"/>
<dbReference type="PANTHER" id="PTHR43166:SF9">
    <property type="entry name" value="GLUTAMATE_ASPARTATE IMPORT ATP-BINDING PROTEIN GLTL"/>
    <property type="match status" value="1"/>
</dbReference>
<sequence length="243" mass="27071">MSLLKVVDVHKSFGNTKVLNGVSLQVDKSEIVVIMGPSGAGKSTLLRIMNYLVKPDEGYILFKGEKLSDDMRVLRQIRSQIGFVFQHFNLFRHLTVVQNVMLGLLRVKKLSKSEAYDLAMNCLEMVGLSDKARSYPSQLSGGQKQRVAIARALAMKPDLILFDEPTSALDPTLVNEVHQVMKKLAADGHTMVVVTHEIGFARNVATRIVYMENGVIIEEGNPVDFFTCPHTTNVRDFLSSVYT</sequence>
<evidence type="ECO:0000256" key="8">
    <source>
        <dbReference type="ARBA" id="ARBA00023136"/>
    </source>
</evidence>
<dbReference type="Proteomes" id="UP000002016">
    <property type="component" value="Chromosome"/>
</dbReference>
<dbReference type="Gene3D" id="3.40.50.300">
    <property type="entry name" value="P-loop containing nucleotide triphosphate hydrolases"/>
    <property type="match status" value="1"/>
</dbReference>
<dbReference type="PROSITE" id="PS50893">
    <property type="entry name" value="ABC_TRANSPORTER_2"/>
    <property type="match status" value="1"/>
</dbReference>
<evidence type="ECO:0000256" key="7">
    <source>
        <dbReference type="ARBA" id="ARBA00022970"/>
    </source>
</evidence>
<keyword evidence="3" id="KW-0813">Transport</keyword>
<evidence type="ECO:0000256" key="3">
    <source>
        <dbReference type="ARBA" id="ARBA00022448"/>
    </source>
</evidence>
<evidence type="ECO:0000313" key="10">
    <source>
        <dbReference type="EMBL" id="ABV33051.1"/>
    </source>
</evidence>
<keyword evidence="4" id="KW-1003">Cell membrane</keyword>
<keyword evidence="8" id="KW-0472">Membrane</keyword>
<gene>
    <name evidence="10" type="ordered locus">Tlet_0484</name>
</gene>
<keyword evidence="11" id="KW-1185">Reference proteome</keyword>
<dbReference type="Pfam" id="PF00005">
    <property type="entry name" value="ABC_tran"/>
    <property type="match status" value="1"/>
</dbReference>
<dbReference type="PANTHER" id="PTHR43166">
    <property type="entry name" value="AMINO ACID IMPORT ATP-BINDING PROTEIN"/>
    <property type="match status" value="1"/>
</dbReference>
<dbReference type="GO" id="GO:0016887">
    <property type="term" value="F:ATP hydrolysis activity"/>
    <property type="evidence" value="ECO:0007669"/>
    <property type="project" value="InterPro"/>
</dbReference>
<comment type="subcellular location">
    <subcellularLocation>
        <location evidence="1">Cell membrane</location>
        <topology evidence="1">Peripheral membrane protein</topology>
    </subcellularLocation>
</comment>
<keyword evidence="5" id="KW-0547">Nucleotide-binding</keyword>
<proteinExistence type="inferred from homology"/>
<evidence type="ECO:0000256" key="4">
    <source>
        <dbReference type="ARBA" id="ARBA00022475"/>
    </source>
</evidence>
<reference evidence="10 11" key="1">
    <citation type="submission" date="2007-08" db="EMBL/GenBank/DDBJ databases">
        <title>Complete sequence of Thermotoga lettingae TMO.</title>
        <authorList>
            <consortium name="US DOE Joint Genome Institute"/>
            <person name="Copeland A."/>
            <person name="Lucas S."/>
            <person name="Lapidus A."/>
            <person name="Barry K."/>
            <person name="Glavina del Rio T."/>
            <person name="Dalin E."/>
            <person name="Tice H."/>
            <person name="Pitluck S."/>
            <person name="Foster B."/>
            <person name="Bruce D."/>
            <person name="Schmutz J."/>
            <person name="Larimer F."/>
            <person name="Land M."/>
            <person name="Hauser L."/>
            <person name="Kyrpides N."/>
            <person name="Mikhailova N."/>
            <person name="Nelson K."/>
            <person name="Gogarten J.P."/>
            <person name="Noll K."/>
            <person name="Richardson P."/>
        </authorList>
    </citation>
    <scope>NUCLEOTIDE SEQUENCE [LARGE SCALE GENOMIC DNA]</scope>
    <source>
        <strain evidence="11">ATCC BAA-301 / DSM 14385 / NBRC 107922 / TMO</strain>
    </source>
</reference>
<protein>
    <submittedName>
        <fullName evidence="10">ABC transporter related</fullName>
    </submittedName>
</protein>
<keyword evidence="6" id="KW-0067">ATP-binding</keyword>
<dbReference type="RefSeq" id="WP_012002532.1">
    <property type="nucleotide sequence ID" value="NC_009828.1"/>
</dbReference>
<dbReference type="KEGG" id="tle:Tlet_0484"/>
<dbReference type="InterPro" id="IPR027417">
    <property type="entry name" value="P-loop_NTPase"/>
</dbReference>
<dbReference type="CDD" id="cd03262">
    <property type="entry name" value="ABC_HisP_GlnQ"/>
    <property type="match status" value="1"/>
</dbReference>
<evidence type="ECO:0000256" key="5">
    <source>
        <dbReference type="ARBA" id="ARBA00022741"/>
    </source>
</evidence>
<name>A8F4G7_PSELT</name>